<keyword evidence="2" id="KW-1185">Reference proteome</keyword>
<protein>
    <submittedName>
        <fullName evidence="1">Uncharacterized protein</fullName>
    </submittedName>
</protein>
<dbReference type="Proteomes" id="UP001206206">
    <property type="component" value="Unassembled WGS sequence"/>
</dbReference>
<proteinExistence type="predicted"/>
<evidence type="ECO:0000313" key="2">
    <source>
        <dbReference type="Proteomes" id="UP001206206"/>
    </source>
</evidence>
<dbReference type="EMBL" id="JANFNH010000003">
    <property type="protein sequence ID" value="MCQ4041550.1"/>
    <property type="molecule type" value="Genomic_DNA"/>
</dbReference>
<accession>A0ABT1PB59</accession>
<organism evidence="1 2">
    <name type="scientific">Streptantibioticus rubrisoli</name>
    <dbReference type="NCBI Taxonomy" id="1387313"/>
    <lineage>
        <taxon>Bacteria</taxon>
        <taxon>Bacillati</taxon>
        <taxon>Actinomycetota</taxon>
        <taxon>Actinomycetes</taxon>
        <taxon>Kitasatosporales</taxon>
        <taxon>Streptomycetaceae</taxon>
        <taxon>Streptantibioticus</taxon>
    </lineage>
</organism>
<reference evidence="1 2" key="1">
    <citation type="submission" date="2022-06" db="EMBL/GenBank/DDBJ databases">
        <title>Draft genome sequence of type strain Streptomyces rubrisoli DSM 42083.</title>
        <authorList>
            <person name="Duangmal K."/>
            <person name="Klaysubun C."/>
        </authorList>
    </citation>
    <scope>NUCLEOTIDE SEQUENCE [LARGE SCALE GENOMIC DNA]</scope>
    <source>
        <strain evidence="1 2">DSM 42083</strain>
    </source>
</reference>
<gene>
    <name evidence="1" type="ORF">NON19_05775</name>
</gene>
<name>A0ABT1PB59_9ACTN</name>
<sequence length="54" mass="5869">MDLPRGEAFRLSDGWLEGYEAEFPPHVSKFGPGCAAYPAEWLLNAAVEYAGPPS</sequence>
<comment type="caution">
    <text evidence="1">The sequence shown here is derived from an EMBL/GenBank/DDBJ whole genome shotgun (WGS) entry which is preliminary data.</text>
</comment>
<dbReference type="RefSeq" id="WP_255925535.1">
    <property type="nucleotide sequence ID" value="NZ_JANFNH010000003.1"/>
</dbReference>
<evidence type="ECO:0000313" key="1">
    <source>
        <dbReference type="EMBL" id="MCQ4041550.1"/>
    </source>
</evidence>